<keyword evidence="1" id="KW-0732">Signal</keyword>
<feature type="chain" id="PRO_5038989569" description="Chitinase" evidence="1">
    <location>
        <begin position="25"/>
        <end position="84"/>
    </location>
</feature>
<sequence>MGSRPLGHALPMRSLLIMSAPAAALAPAAAPSPQTAAAVPPGHVCFWPEPDQMGAGGAWDYANSWEWAQKFDGVSDTTMGCQPG</sequence>
<reference evidence="2 3" key="1">
    <citation type="submission" date="2015-10" db="EMBL/GenBank/DDBJ databases">
        <title>Draft genome sequence of Streptomyces yokosukanensis DSM 40224, type strain for the species Streptomyces yokosukanensis.</title>
        <authorList>
            <person name="Ruckert C."/>
            <person name="Winkler A."/>
            <person name="Kalinowski J."/>
            <person name="Kampfer P."/>
            <person name="Glaeser S."/>
        </authorList>
    </citation>
    <scope>NUCLEOTIDE SEQUENCE [LARGE SCALE GENOMIC DNA]</scope>
    <source>
        <strain evidence="2 3">DSM 40224</strain>
    </source>
</reference>
<keyword evidence="3" id="KW-1185">Reference proteome</keyword>
<dbReference type="Proteomes" id="UP000053127">
    <property type="component" value="Unassembled WGS sequence"/>
</dbReference>
<feature type="signal peptide" evidence="1">
    <location>
        <begin position="1"/>
        <end position="24"/>
    </location>
</feature>
<evidence type="ECO:0000313" key="2">
    <source>
        <dbReference type="EMBL" id="KUN09135.1"/>
    </source>
</evidence>
<evidence type="ECO:0008006" key="4">
    <source>
        <dbReference type="Google" id="ProtNLM"/>
    </source>
</evidence>
<gene>
    <name evidence="2" type="ORF">AQI95_04585</name>
</gene>
<dbReference type="STRING" id="67386.AQI95_04585"/>
<dbReference type="AlphaFoldDB" id="A0A101PCS9"/>
<evidence type="ECO:0000256" key="1">
    <source>
        <dbReference type="SAM" id="SignalP"/>
    </source>
</evidence>
<proteinExistence type="predicted"/>
<organism evidence="2 3">
    <name type="scientific">Streptomyces yokosukanensis</name>
    <dbReference type="NCBI Taxonomy" id="67386"/>
    <lineage>
        <taxon>Bacteria</taxon>
        <taxon>Bacillati</taxon>
        <taxon>Actinomycetota</taxon>
        <taxon>Actinomycetes</taxon>
        <taxon>Kitasatosporales</taxon>
        <taxon>Streptomycetaceae</taxon>
        <taxon>Streptomyces</taxon>
    </lineage>
</organism>
<protein>
    <recommendedName>
        <fullName evidence="4">Chitinase</fullName>
    </recommendedName>
</protein>
<comment type="caution">
    <text evidence="2">The sequence shown here is derived from an EMBL/GenBank/DDBJ whole genome shotgun (WGS) entry which is preliminary data.</text>
</comment>
<evidence type="ECO:0000313" key="3">
    <source>
        <dbReference type="Proteomes" id="UP000053127"/>
    </source>
</evidence>
<accession>A0A101PCS9</accession>
<name>A0A101PCS9_9ACTN</name>
<dbReference type="EMBL" id="LMWN01000006">
    <property type="protein sequence ID" value="KUN09135.1"/>
    <property type="molecule type" value="Genomic_DNA"/>
</dbReference>